<dbReference type="Pfam" id="PF02518">
    <property type="entry name" value="HATPase_c"/>
    <property type="match status" value="1"/>
</dbReference>
<dbReference type="InterPro" id="IPR003594">
    <property type="entry name" value="HATPase_dom"/>
</dbReference>
<evidence type="ECO:0000256" key="8">
    <source>
        <dbReference type="ARBA" id="ARBA00023012"/>
    </source>
</evidence>
<keyword evidence="4" id="KW-0808">Transferase</keyword>
<dbReference type="GO" id="GO:0000155">
    <property type="term" value="F:phosphorelay sensor kinase activity"/>
    <property type="evidence" value="ECO:0007669"/>
    <property type="project" value="InterPro"/>
</dbReference>
<dbReference type="Gene3D" id="1.10.287.130">
    <property type="match status" value="1"/>
</dbReference>
<dbReference type="PANTHER" id="PTHR43065:SF10">
    <property type="entry name" value="PEROXIDE STRESS-ACTIVATED HISTIDINE KINASE MAK3"/>
    <property type="match status" value="1"/>
</dbReference>
<evidence type="ECO:0000256" key="1">
    <source>
        <dbReference type="ARBA" id="ARBA00000085"/>
    </source>
</evidence>
<keyword evidence="6" id="KW-0418">Kinase</keyword>
<dbReference type="InterPro" id="IPR005467">
    <property type="entry name" value="His_kinase_dom"/>
</dbReference>
<keyword evidence="5" id="KW-0547">Nucleotide-binding</keyword>
<dbReference type="Proteomes" id="UP000249061">
    <property type="component" value="Unassembled WGS sequence"/>
</dbReference>
<evidence type="ECO:0000259" key="9">
    <source>
        <dbReference type="PROSITE" id="PS50109"/>
    </source>
</evidence>
<name>A0A2W5URY0_9BACT</name>
<dbReference type="SUPFAM" id="SSF55874">
    <property type="entry name" value="ATPase domain of HSP90 chaperone/DNA topoisomerase II/histidine kinase"/>
    <property type="match status" value="1"/>
</dbReference>
<keyword evidence="8" id="KW-0902">Two-component regulatory system</keyword>
<dbReference type="InterPro" id="IPR004358">
    <property type="entry name" value="Sig_transdc_His_kin-like_C"/>
</dbReference>
<evidence type="ECO:0000313" key="10">
    <source>
        <dbReference type="EMBL" id="PZR11888.1"/>
    </source>
</evidence>
<dbReference type="Gene3D" id="3.30.565.10">
    <property type="entry name" value="Histidine kinase-like ATPase, C-terminal domain"/>
    <property type="match status" value="1"/>
</dbReference>
<dbReference type="SMART" id="SM00387">
    <property type="entry name" value="HATPase_c"/>
    <property type="match status" value="1"/>
</dbReference>
<dbReference type="InterPro" id="IPR036890">
    <property type="entry name" value="HATPase_C_sf"/>
</dbReference>
<proteinExistence type="predicted"/>
<reference evidence="10 11" key="1">
    <citation type="submission" date="2017-08" db="EMBL/GenBank/DDBJ databases">
        <title>Infants hospitalized years apart are colonized by the same room-sourced microbial strains.</title>
        <authorList>
            <person name="Brooks B."/>
            <person name="Olm M.R."/>
            <person name="Firek B.A."/>
            <person name="Baker R."/>
            <person name="Thomas B.C."/>
            <person name="Morowitz M.J."/>
            <person name="Banfield J.F."/>
        </authorList>
    </citation>
    <scope>NUCLEOTIDE SEQUENCE [LARGE SCALE GENOMIC DNA]</scope>
    <source>
        <strain evidence="10">S2_003_000_R2_14</strain>
    </source>
</reference>
<dbReference type="InterPro" id="IPR036097">
    <property type="entry name" value="HisK_dim/P_sf"/>
</dbReference>
<dbReference type="GO" id="GO:0005524">
    <property type="term" value="F:ATP binding"/>
    <property type="evidence" value="ECO:0007669"/>
    <property type="project" value="UniProtKB-KW"/>
</dbReference>
<organism evidence="10 11">
    <name type="scientific">Archangium gephyra</name>
    <dbReference type="NCBI Taxonomy" id="48"/>
    <lineage>
        <taxon>Bacteria</taxon>
        <taxon>Pseudomonadati</taxon>
        <taxon>Myxococcota</taxon>
        <taxon>Myxococcia</taxon>
        <taxon>Myxococcales</taxon>
        <taxon>Cystobacterineae</taxon>
        <taxon>Archangiaceae</taxon>
        <taxon>Archangium</taxon>
    </lineage>
</organism>
<dbReference type="SUPFAM" id="SSF47384">
    <property type="entry name" value="Homodimeric domain of signal transducing histidine kinase"/>
    <property type="match status" value="1"/>
</dbReference>
<dbReference type="InterPro" id="IPR003661">
    <property type="entry name" value="HisK_dim/P_dom"/>
</dbReference>
<evidence type="ECO:0000256" key="5">
    <source>
        <dbReference type="ARBA" id="ARBA00022741"/>
    </source>
</evidence>
<dbReference type="AlphaFoldDB" id="A0A2W5URY0"/>
<evidence type="ECO:0000256" key="4">
    <source>
        <dbReference type="ARBA" id="ARBA00022679"/>
    </source>
</evidence>
<keyword evidence="3" id="KW-0597">Phosphoprotein</keyword>
<comment type="caution">
    <text evidence="10">The sequence shown here is derived from an EMBL/GenBank/DDBJ whole genome shotgun (WGS) entry which is preliminary data.</text>
</comment>
<dbReference type="PRINTS" id="PR00344">
    <property type="entry name" value="BCTRLSENSOR"/>
</dbReference>
<comment type="catalytic activity">
    <reaction evidence="1">
        <text>ATP + protein L-histidine = ADP + protein N-phospho-L-histidine.</text>
        <dbReference type="EC" id="2.7.13.3"/>
    </reaction>
</comment>
<dbReference type="EC" id="2.7.13.3" evidence="2"/>
<evidence type="ECO:0000256" key="6">
    <source>
        <dbReference type="ARBA" id="ARBA00022777"/>
    </source>
</evidence>
<dbReference type="Pfam" id="PF00512">
    <property type="entry name" value="HisKA"/>
    <property type="match status" value="1"/>
</dbReference>
<protein>
    <recommendedName>
        <fullName evidence="2">histidine kinase</fullName>
        <ecNumber evidence="2">2.7.13.3</ecNumber>
    </recommendedName>
</protein>
<dbReference type="EMBL" id="QFQP01000013">
    <property type="protein sequence ID" value="PZR11888.1"/>
    <property type="molecule type" value="Genomic_DNA"/>
</dbReference>
<feature type="domain" description="Histidine kinase" evidence="9">
    <location>
        <begin position="161"/>
        <end position="379"/>
    </location>
</feature>
<gene>
    <name evidence="10" type="ORF">DI536_16270</name>
</gene>
<dbReference type="PANTHER" id="PTHR43065">
    <property type="entry name" value="SENSOR HISTIDINE KINASE"/>
    <property type="match status" value="1"/>
</dbReference>
<keyword evidence="7" id="KW-0067">ATP-binding</keyword>
<evidence type="ECO:0000256" key="3">
    <source>
        <dbReference type="ARBA" id="ARBA00022553"/>
    </source>
</evidence>
<dbReference type="SMART" id="SM00388">
    <property type="entry name" value="HisKA"/>
    <property type="match status" value="1"/>
</dbReference>
<evidence type="ECO:0000313" key="11">
    <source>
        <dbReference type="Proteomes" id="UP000249061"/>
    </source>
</evidence>
<evidence type="ECO:0000256" key="7">
    <source>
        <dbReference type="ARBA" id="ARBA00022840"/>
    </source>
</evidence>
<accession>A0A2W5URY0</accession>
<dbReference type="CDD" id="cd00082">
    <property type="entry name" value="HisKA"/>
    <property type="match status" value="1"/>
</dbReference>
<dbReference type="PROSITE" id="PS50109">
    <property type="entry name" value="HIS_KIN"/>
    <property type="match status" value="1"/>
</dbReference>
<sequence length="379" mass="40699">MARHADSGDSTHGGWLAETRTVRPTLAGIVPSQDLEDIVELAQALVPDTRVGLVSREEAKWEVVAGSLPDDGLDRINALPDPRAAVFLPDCSWLPIVDINAAVLGGIVVHGVATFESQRVALQRLARHASNQLALRRAASNTLSELRRADRLAMVGKLAAGIAHELGTPLSIVGGRARQIASGSLPPDQLQSTARTIADQADRMAAIIRQLLDFARRREPRLGRFDIRTLIRQAVSLLEPVAAKKNVKLSAAPLEQLRVVEFDGSQLMQVMINVISNAIQATPTNGQVTLQLVEGGTPPADTGLPERPYVGIRVDDTGSGIADEQRKRIFEPFFTTKDTGEGTGLGLSVAQGIVRDHNGWIAVESELGKGSRFTIYLPG</sequence>
<evidence type="ECO:0000256" key="2">
    <source>
        <dbReference type="ARBA" id="ARBA00012438"/>
    </source>
</evidence>